<evidence type="ECO:0000256" key="2">
    <source>
        <dbReference type="SAM" id="MobiDB-lite"/>
    </source>
</evidence>
<dbReference type="PANTHER" id="PTHR15462:SF8">
    <property type="entry name" value="SERINE PROTEASE"/>
    <property type="match status" value="1"/>
</dbReference>
<name>A0A835WD57_9CHLO</name>
<accession>A0A835WD57</accession>
<dbReference type="EMBL" id="JAEHOD010000028">
    <property type="protein sequence ID" value="KAG2445111.1"/>
    <property type="molecule type" value="Genomic_DNA"/>
</dbReference>
<feature type="region of interest" description="Disordered" evidence="2">
    <location>
        <begin position="186"/>
        <end position="205"/>
    </location>
</feature>
<dbReference type="Gene3D" id="2.40.10.10">
    <property type="entry name" value="Trypsin-like serine proteases"/>
    <property type="match status" value="2"/>
</dbReference>
<gene>
    <name evidence="4" type="ORF">HYH02_008978</name>
</gene>
<dbReference type="OrthoDB" id="543782at2759"/>
<evidence type="ECO:0000313" key="5">
    <source>
        <dbReference type="Proteomes" id="UP000613740"/>
    </source>
</evidence>
<evidence type="ECO:0008006" key="6">
    <source>
        <dbReference type="Google" id="ProtNLM"/>
    </source>
</evidence>
<dbReference type="InterPro" id="IPR043504">
    <property type="entry name" value="Peptidase_S1_PA_chymotrypsin"/>
</dbReference>
<evidence type="ECO:0000313" key="4">
    <source>
        <dbReference type="EMBL" id="KAG2445111.1"/>
    </source>
</evidence>
<reference evidence="4" key="1">
    <citation type="journal article" date="2020" name="bioRxiv">
        <title>Comparative genomics of Chlamydomonas.</title>
        <authorList>
            <person name="Craig R.J."/>
            <person name="Hasan A.R."/>
            <person name="Ness R.W."/>
            <person name="Keightley P.D."/>
        </authorList>
    </citation>
    <scope>NUCLEOTIDE SEQUENCE</scope>
    <source>
        <strain evidence="4">CCAP 11/173</strain>
    </source>
</reference>
<dbReference type="InterPro" id="IPR009003">
    <property type="entry name" value="Peptidase_S1_PA"/>
</dbReference>
<keyword evidence="1 3" id="KW-0732">Signal</keyword>
<keyword evidence="5" id="KW-1185">Reference proteome</keyword>
<feature type="compositionally biased region" description="Polar residues" evidence="2">
    <location>
        <begin position="49"/>
        <end position="60"/>
    </location>
</feature>
<protein>
    <recommendedName>
        <fullName evidence="6">Serine protease</fullName>
    </recommendedName>
</protein>
<evidence type="ECO:0000256" key="1">
    <source>
        <dbReference type="ARBA" id="ARBA00022729"/>
    </source>
</evidence>
<sequence>MPALALLLSCHLLRLAYAAHAANDGTHSTALPLGALKLQRRGLLLQQQENTAQSPGQPHTASLDSSSSSNSFNSSASSPANAAHGPAPTAAAGTLPSLRALTRAPSPAPHPLRLVGQLRNGCTAFLAGPCHVVTVAHCVYEPDRDVWWPGLEFSTGAAAGGGGRNGAEDWEPQGTVTWRATEVPEGWKRRRRSGGGGGGGGGGAHTTEAAVQVERFDFAVVVLAEPLGRRLGWMDVGCGSNGGGDGGGDGDGDGSGGGGGDNAGEEPCGDGVGDASADGSGDRGDAKGQWVQVAGYPDDRPNGTLWTQRCRLLALPRLRPQLPPPSSNHTVGLWGDDAAVPAAAGSHTMATATAASLPPPMLTVYHDCDTRGGNSGSPMWRVAASAPAASPTGQPACGAERSGRPRALAMHVAGESRRRWDGSGRLAASSRRGVAVSFVAEAAAQAGARAAAVGGSGVWVDTGAAEWIRAAIARHADC</sequence>
<feature type="compositionally biased region" description="Gly residues" evidence="2">
    <location>
        <begin position="194"/>
        <end position="204"/>
    </location>
</feature>
<dbReference type="SUPFAM" id="SSF50494">
    <property type="entry name" value="Trypsin-like serine proteases"/>
    <property type="match status" value="1"/>
</dbReference>
<proteinExistence type="predicted"/>
<feature type="compositionally biased region" description="Low complexity" evidence="2">
    <location>
        <begin position="61"/>
        <end position="92"/>
    </location>
</feature>
<organism evidence="4 5">
    <name type="scientific">Chlamydomonas schloesseri</name>
    <dbReference type="NCBI Taxonomy" id="2026947"/>
    <lineage>
        <taxon>Eukaryota</taxon>
        <taxon>Viridiplantae</taxon>
        <taxon>Chlorophyta</taxon>
        <taxon>core chlorophytes</taxon>
        <taxon>Chlorophyceae</taxon>
        <taxon>CS clade</taxon>
        <taxon>Chlamydomonadales</taxon>
        <taxon>Chlamydomonadaceae</taxon>
        <taxon>Chlamydomonas</taxon>
    </lineage>
</organism>
<feature type="signal peptide" evidence="3">
    <location>
        <begin position="1"/>
        <end position="18"/>
    </location>
</feature>
<feature type="region of interest" description="Disordered" evidence="2">
    <location>
        <begin position="242"/>
        <end position="287"/>
    </location>
</feature>
<dbReference type="InterPro" id="IPR050966">
    <property type="entry name" value="Glutamyl_endopeptidase"/>
</dbReference>
<dbReference type="PANTHER" id="PTHR15462">
    <property type="entry name" value="SERINE PROTEASE"/>
    <property type="match status" value="1"/>
</dbReference>
<feature type="region of interest" description="Disordered" evidence="2">
    <location>
        <begin position="49"/>
        <end position="92"/>
    </location>
</feature>
<feature type="compositionally biased region" description="Gly residues" evidence="2">
    <location>
        <begin position="242"/>
        <end position="262"/>
    </location>
</feature>
<dbReference type="Proteomes" id="UP000613740">
    <property type="component" value="Unassembled WGS sequence"/>
</dbReference>
<dbReference type="AlphaFoldDB" id="A0A835WD57"/>
<feature type="chain" id="PRO_5032346538" description="Serine protease" evidence="3">
    <location>
        <begin position="19"/>
        <end position="478"/>
    </location>
</feature>
<evidence type="ECO:0000256" key="3">
    <source>
        <dbReference type="SAM" id="SignalP"/>
    </source>
</evidence>
<comment type="caution">
    <text evidence="4">The sequence shown here is derived from an EMBL/GenBank/DDBJ whole genome shotgun (WGS) entry which is preliminary data.</text>
</comment>